<dbReference type="Proteomes" id="UP000014303">
    <property type="component" value="Unassembled WGS sequence"/>
</dbReference>
<dbReference type="PROSITE" id="PS50943">
    <property type="entry name" value="HTH_CROC1"/>
    <property type="match status" value="1"/>
</dbReference>
<dbReference type="Gene3D" id="1.25.40.10">
    <property type="entry name" value="Tetratricopeptide repeat domain"/>
    <property type="match status" value="1"/>
</dbReference>
<comment type="caution">
    <text evidence="2">The sequence shown here is derived from an EMBL/GenBank/DDBJ whole genome shotgun (WGS) entry which is preliminary data.</text>
</comment>
<dbReference type="InterPro" id="IPR010982">
    <property type="entry name" value="Lambda_DNA-bd_dom_sf"/>
</dbReference>
<dbReference type="Pfam" id="PF01381">
    <property type="entry name" value="HTH_3"/>
    <property type="match status" value="1"/>
</dbReference>
<reference evidence="2 3" key="1">
    <citation type="journal article" date="2013" name="PLoS ONE">
        <title>Lactobacillus paracasei comparative genomics: towards species pan-genome definition and exploitation of diversity.</title>
        <authorList>
            <person name="Smokvina T."/>
            <person name="Wels M."/>
            <person name="Polka J."/>
            <person name="Chervaux C."/>
            <person name="Brisse S."/>
            <person name="Boekhorst J."/>
            <person name="van Hylckama Vlieg J.E."/>
            <person name="Siezen R.J."/>
        </authorList>
    </citation>
    <scope>NUCLEOTIDE SEQUENCE [LARGE SCALE GENOMIC DNA]</scope>
    <source>
        <strain evidence="2 3">Lpp7</strain>
    </source>
</reference>
<dbReference type="GO" id="GO:0003677">
    <property type="term" value="F:DNA binding"/>
    <property type="evidence" value="ECO:0007669"/>
    <property type="project" value="InterPro"/>
</dbReference>
<dbReference type="SUPFAM" id="SSF47413">
    <property type="entry name" value="lambda repressor-like DNA-binding domains"/>
    <property type="match status" value="1"/>
</dbReference>
<dbReference type="InterPro" id="IPR001387">
    <property type="entry name" value="Cro/C1-type_HTH"/>
</dbReference>
<accession>A0A8E0IGW4</accession>
<protein>
    <submittedName>
        <fullName evidence="2">HTH family transcriptional regulator rgg</fullName>
    </submittedName>
</protein>
<proteinExistence type="predicted"/>
<dbReference type="Pfam" id="PF21259">
    <property type="entry name" value="Rgg_C"/>
    <property type="match status" value="1"/>
</dbReference>
<name>A0A8E0IGW4_LACPA</name>
<dbReference type="InterPro" id="IPR010057">
    <property type="entry name" value="Transcription_activator_Rgg_C"/>
</dbReference>
<dbReference type="AlphaFoldDB" id="A0A8E0IGW4"/>
<dbReference type="SMART" id="SM00530">
    <property type="entry name" value="HTH_XRE"/>
    <property type="match status" value="1"/>
</dbReference>
<evidence type="ECO:0000259" key="1">
    <source>
        <dbReference type="PROSITE" id="PS50943"/>
    </source>
</evidence>
<evidence type="ECO:0000313" key="3">
    <source>
        <dbReference type="Proteomes" id="UP000014303"/>
    </source>
</evidence>
<dbReference type="PANTHER" id="PTHR37038:SF12">
    <property type="entry name" value="TRANSCRIPTIONAL REGULATOR"/>
    <property type="match status" value="1"/>
</dbReference>
<dbReference type="InterPro" id="IPR053163">
    <property type="entry name" value="HTH-type_regulator_Rgg"/>
</dbReference>
<dbReference type="EMBL" id="ANJV01000128">
    <property type="protein sequence ID" value="EPC51587.1"/>
    <property type="molecule type" value="Genomic_DNA"/>
</dbReference>
<sequence>MLIIENFGATFKYLRESRGISLSALADDVVSKGMISKFENGTSDLSTKRFFHLLKEIYVTPFEFTVVMNHFEPLYDNKLSTELTQLALSHNVQGLNHLVDTEYARCQNSHLIFDQLNWIMAECVRAEVEKKPLPSHVPLNVLTDYLFQCEDWGNFELVLYGNTMTQLPIETITVFSQTLLDKCAIYIGLPNTYETCMNVLLNTVGLLIRYGKIQHALKALAVLEQKDLPESFLLERVLLNYYKGILLFRTGKEAEGRQLVGAALSALKAGNCVDFVDAFKKRFARIWLVSYLKRKAGLPDCVNNSSGNYPIDCL</sequence>
<dbReference type="NCBIfam" id="TIGR01716">
    <property type="entry name" value="RGG_Cterm"/>
    <property type="match status" value="1"/>
</dbReference>
<dbReference type="PANTHER" id="PTHR37038">
    <property type="entry name" value="TRANSCRIPTIONAL REGULATOR-RELATED"/>
    <property type="match status" value="1"/>
</dbReference>
<dbReference type="CDD" id="cd00093">
    <property type="entry name" value="HTH_XRE"/>
    <property type="match status" value="1"/>
</dbReference>
<organism evidence="2 3">
    <name type="scientific">Lacticaseibacillus paracasei subsp. paracasei Lpp7</name>
    <dbReference type="NCBI Taxonomy" id="1256200"/>
    <lineage>
        <taxon>Bacteria</taxon>
        <taxon>Bacillati</taxon>
        <taxon>Bacillota</taxon>
        <taxon>Bacilli</taxon>
        <taxon>Lactobacillales</taxon>
        <taxon>Lactobacillaceae</taxon>
        <taxon>Lacticaseibacillus</taxon>
    </lineage>
</organism>
<gene>
    <name evidence="2" type="ORF">Lpp7_08841</name>
</gene>
<feature type="domain" description="HTH cro/C1-type" evidence="1">
    <location>
        <begin position="11"/>
        <end position="64"/>
    </location>
</feature>
<dbReference type="InterPro" id="IPR011990">
    <property type="entry name" value="TPR-like_helical_dom_sf"/>
</dbReference>
<evidence type="ECO:0000313" key="2">
    <source>
        <dbReference type="EMBL" id="EPC51587.1"/>
    </source>
</evidence>